<evidence type="ECO:0000313" key="1">
    <source>
        <dbReference type="EMBL" id="SPC91984.1"/>
    </source>
</evidence>
<gene>
    <name evidence="1" type="ORF">FSB_LOCUS19866</name>
</gene>
<dbReference type="PANTHER" id="PTHR33116">
    <property type="entry name" value="REVERSE TRANSCRIPTASE ZINC-BINDING DOMAIN-CONTAINING PROTEIN-RELATED-RELATED"/>
    <property type="match status" value="1"/>
</dbReference>
<sequence>MHWMSWNRLCKEKKAGGIGFRDLQFFNQALLAKQGWRLLKCPESLLQTLKIKVFPNCSFLDATIPTHASYMWRSIAQVRDLIRRGSRWRIGDGENVKIWHDKWLLDPSHGRIISPPQHLAPDATVACLIDPILRKWRENTIDAAFLPFEAMAIRRIPLCSHPTQDSLVWMGTISGQFTVKSAYDFLWNEASSALDMASASSSTNMQKLWNGVWSHSVPAEI</sequence>
<protein>
    <recommendedName>
        <fullName evidence="2">Reverse transcriptase zinc-binding domain-containing protein</fullName>
    </recommendedName>
</protein>
<dbReference type="EMBL" id="OIVN01001269">
    <property type="protein sequence ID" value="SPC91984.1"/>
    <property type="molecule type" value="Genomic_DNA"/>
</dbReference>
<dbReference type="PANTHER" id="PTHR33116:SF86">
    <property type="entry name" value="REVERSE TRANSCRIPTASE DOMAIN-CONTAINING PROTEIN"/>
    <property type="match status" value="1"/>
</dbReference>
<evidence type="ECO:0008006" key="2">
    <source>
        <dbReference type="Google" id="ProtNLM"/>
    </source>
</evidence>
<reference evidence="1" key="1">
    <citation type="submission" date="2018-02" db="EMBL/GenBank/DDBJ databases">
        <authorList>
            <person name="Cohen D.B."/>
            <person name="Kent A.D."/>
        </authorList>
    </citation>
    <scope>NUCLEOTIDE SEQUENCE</scope>
</reference>
<accession>A0A2N9FYU4</accession>
<proteinExistence type="predicted"/>
<name>A0A2N9FYU4_FAGSY</name>
<organism evidence="1">
    <name type="scientific">Fagus sylvatica</name>
    <name type="common">Beechnut</name>
    <dbReference type="NCBI Taxonomy" id="28930"/>
    <lineage>
        <taxon>Eukaryota</taxon>
        <taxon>Viridiplantae</taxon>
        <taxon>Streptophyta</taxon>
        <taxon>Embryophyta</taxon>
        <taxon>Tracheophyta</taxon>
        <taxon>Spermatophyta</taxon>
        <taxon>Magnoliopsida</taxon>
        <taxon>eudicotyledons</taxon>
        <taxon>Gunneridae</taxon>
        <taxon>Pentapetalae</taxon>
        <taxon>rosids</taxon>
        <taxon>fabids</taxon>
        <taxon>Fagales</taxon>
        <taxon>Fagaceae</taxon>
        <taxon>Fagus</taxon>
    </lineage>
</organism>
<dbReference type="AlphaFoldDB" id="A0A2N9FYU4"/>